<evidence type="ECO:0000259" key="4">
    <source>
        <dbReference type="PROSITE" id="PS01031"/>
    </source>
</evidence>
<feature type="compositionally biased region" description="Polar residues" evidence="3">
    <location>
        <begin position="119"/>
        <end position="130"/>
    </location>
</feature>
<evidence type="ECO:0000256" key="2">
    <source>
        <dbReference type="RuleBase" id="RU003616"/>
    </source>
</evidence>
<dbReference type="OrthoDB" id="1266663at2759"/>
<organism evidence="5 6">
    <name type="scientific">Populus tomentosa</name>
    <name type="common">Chinese white poplar</name>
    <dbReference type="NCBI Taxonomy" id="118781"/>
    <lineage>
        <taxon>Eukaryota</taxon>
        <taxon>Viridiplantae</taxon>
        <taxon>Streptophyta</taxon>
        <taxon>Embryophyta</taxon>
        <taxon>Tracheophyta</taxon>
        <taxon>Spermatophyta</taxon>
        <taxon>Magnoliopsida</taxon>
        <taxon>eudicotyledons</taxon>
        <taxon>Gunneridae</taxon>
        <taxon>Pentapetalae</taxon>
        <taxon>rosids</taxon>
        <taxon>fabids</taxon>
        <taxon>Malpighiales</taxon>
        <taxon>Salicaceae</taxon>
        <taxon>Saliceae</taxon>
        <taxon>Populus</taxon>
    </lineage>
</organism>
<dbReference type="PANTHER" id="PTHR37718:SF2">
    <property type="entry name" value="OS03G0205150 PROTEIN"/>
    <property type="match status" value="1"/>
</dbReference>
<evidence type="ECO:0000313" key="6">
    <source>
        <dbReference type="Proteomes" id="UP000886885"/>
    </source>
</evidence>
<reference evidence="5" key="1">
    <citation type="journal article" date="2020" name="bioRxiv">
        <title>Hybrid origin of Populus tomentosa Carr. identified through genome sequencing and phylogenomic analysis.</title>
        <authorList>
            <person name="An X."/>
            <person name="Gao K."/>
            <person name="Chen Z."/>
            <person name="Li J."/>
            <person name="Yang X."/>
            <person name="Yang X."/>
            <person name="Zhou J."/>
            <person name="Guo T."/>
            <person name="Zhao T."/>
            <person name="Huang S."/>
            <person name="Miao D."/>
            <person name="Khan W.U."/>
            <person name="Rao P."/>
            <person name="Ye M."/>
            <person name="Lei B."/>
            <person name="Liao W."/>
            <person name="Wang J."/>
            <person name="Ji L."/>
            <person name="Li Y."/>
            <person name="Guo B."/>
            <person name="Mustafa N.S."/>
            <person name="Li S."/>
            <person name="Yun Q."/>
            <person name="Keller S.R."/>
            <person name="Mao J."/>
            <person name="Zhang R."/>
            <person name="Strauss S.H."/>
        </authorList>
    </citation>
    <scope>NUCLEOTIDE SEQUENCE</scope>
    <source>
        <strain evidence="5">GM15</strain>
        <tissue evidence="5">Leaf</tissue>
    </source>
</reference>
<protein>
    <recommendedName>
        <fullName evidence="4">SHSP domain-containing protein</fullName>
    </recommendedName>
</protein>
<keyword evidence="6" id="KW-1185">Reference proteome</keyword>
<evidence type="ECO:0000256" key="1">
    <source>
        <dbReference type="PROSITE-ProRule" id="PRU00285"/>
    </source>
</evidence>
<sequence>MRRFILPENANTDAISAVCQDGVLTVTVEKLPPKLTTEAEHVNNSKSNMDPRYTGEILKHLEKQNELLTSTYNSMSHELHKLQVEEEMLMRKFYDLMAAQGLSKKKEGSNNVWDGGRTGQSTASLPNTVDISDGGIDRHSSAMVTFTASDEQM</sequence>
<dbReference type="AlphaFoldDB" id="A0A8X7YXL2"/>
<dbReference type="Pfam" id="PF00011">
    <property type="entry name" value="HSP20"/>
    <property type="match status" value="1"/>
</dbReference>
<proteinExistence type="inferred from homology"/>
<dbReference type="InterPro" id="IPR002068">
    <property type="entry name" value="A-crystallin/Hsp20_dom"/>
</dbReference>
<evidence type="ECO:0000313" key="5">
    <source>
        <dbReference type="EMBL" id="KAG6760663.1"/>
    </source>
</evidence>
<dbReference type="Proteomes" id="UP000886885">
    <property type="component" value="Chromosome 9D"/>
</dbReference>
<feature type="region of interest" description="Disordered" evidence="3">
    <location>
        <begin position="105"/>
        <end position="136"/>
    </location>
</feature>
<evidence type="ECO:0000256" key="3">
    <source>
        <dbReference type="SAM" id="MobiDB-lite"/>
    </source>
</evidence>
<dbReference type="PROSITE" id="PS01031">
    <property type="entry name" value="SHSP"/>
    <property type="match status" value="1"/>
</dbReference>
<gene>
    <name evidence="5" type="ORF">POTOM_033838</name>
</gene>
<feature type="domain" description="SHSP" evidence="4">
    <location>
        <begin position="1"/>
        <end position="45"/>
    </location>
</feature>
<comment type="similarity">
    <text evidence="1 2">Belongs to the small heat shock protein (HSP20) family.</text>
</comment>
<name>A0A8X7YXL2_POPTO</name>
<accession>A0A8X7YXL2</accession>
<dbReference type="PANTHER" id="PTHR37718">
    <property type="entry name" value="BNAC03G61340D PROTEIN"/>
    <property type="match status" value="1"/>
</dbReference>
<comment type="caution">
    <text evidence="5">The sequence shown here is derived from an EMBL/GenBank/DDBJ whole genome shotgun (WGS) entry which is preliminary data.</text>
</comment>
<dbReference type="EMBL" id="JAAWWB010000018">
    <property type="protein sequence ID" value="KAG6760663.1"/>
    <property type="molecule type" value="Genomic_DNA"/>
</dbReference>